<dbReference type="InterPro" id="IPR050177">
    <property type="entry name" value="Lipid_A_modif_metabolic_enz"/>
</dbReference>
<dbReference type="Proteomes" id="UP000264006">
    <property type="component" value="Chromosome"/>
</dbReference>
<proteinExistence type="predicted"/>
<dbReference type="EMBL" id="CP031165">
    <property type="protein sequence ID" value="AXV09430.1"/>
    <property type="molecule type" value="Genomic_DNA"/>
</dbReference>
<reference evidence="2 3" key="1">
    <citation type="submission" date="2018-09" db="EMBL/GenBank/DDBJ databases">
        <title>Complete genome sequence of Euzebya sp. DY32-46 isolated from seawater of Pacific Ocean.</title>
        <authorList>
            <person name="Xu L."/>
            <person name="Wu Y.-H."/>
            <person name="Xu X.-W."/>
        </authorList>
    </citation>
    <scope>NUCLEOTIDE SEQUENCE [LARGE SCALE GENOMIC DNA]</scope>
    <source>
        <strain evidence="2 3">DY32-46</strain>
    </source>
</reference>
<dbReference type="KEGG" id="euz:DVS28_a4769"/>
<evidence type="ECO:0000259" key="1">
    <source>
        <dbReference type="Pfam" id="PF01370"/>
    </source>
</evidence>
<dbReference type="InterPro" id="IPR001509">
    <property type="entry name" value="Epimerase_deHydtase"/>
</dbReference>
<dbReference type="Gene3D" id="3.40.50.720">
    <property type="entry name" value="NAD(P)-binding Rossmann-like Domain"/>
    <property type="match status" value="1"/>
</dbReference>
<feature type="domain" description="NAD-dependent epimerase/dehydratase" evidence="1">
    <location>
        <begin position="15"/>
        <end position="241"/>
    </location>
</feature>
<sequence>MAGIDGPEGRGGRRILITGIAGTLAGRLALKLEADDRVDYVGGVDLAQPSMDLRRTEFVRADLRNPLVAKVIDSTRVDTIVHMSLIAEPGSAGGRSRMKELNVIGTMQLMGAAQKAPQVRRVVMRSTTAVYGSHYRDPALFREDHQSRQVPRSGYTADVTEVEGYARGFGRRRPDVDLTVLRFANFIGPDIETPMTRYLSLPVLPTILGYDPRLQLCHTDDAVEILYRATMDSHPGIFNVASPGVIYLSQAARMLGRPTVPIPAGLAGTVTSVLKPASGIDFTGEQLPLLQFGRVADVSRATAEFGYTPAFTTKEALADFIAAGRVEPLVSHEAVERVETMLGNVVSSVLRRVS</sequence>
<dbReference type="RefSeq" id="WP_216826252.1">
    <property type="nucleotide sequence ID" value="NZ_CP031165.1"/>
</dbReference>
<gene>
    <name evidence="2" type="ORF">DVS28_a4769</name>
</gene>
<dbReference type="SUPFAM" id="SSF51735">
    <property type="entry name" value="NAD(P)-binding Rossmann-fold domains"/>
    <property type="match status" value="1"/>
</dbReference>
<dbReference type="PANTHER" id="PTHR43245:SF52">
    <property type="entry name" value="NAD-DEPENDENT EPIMERASE_DEHYDRATASE"/>
    <property type="match status" value="1"/>
</dbReference>
<dbReference type="InterPro" id="IPR036291">
    <property type="entry name" value="NAD(P)-bd_dom_sf"/>
</dbReference>
<dbReference type="Pfam" id="PF01370">
    <property type="entry name" value="Epimerase"/>
    <property type="match status" value="1"/>
</dbReference>
<evidence type="ECO:0000313" key="2">
    <source>
        <dbReference type="EMBL" id="AXV09430.1"/>
    </source>
</evidence>
<accession>A0A346Y4N3</accession>
<evidence type="ECO:0000313" key="3">
    <source>
        <dbReference type="Proteomes" id="UP000264006"/>
    </source>
</evidence>
<dbReference type="AlphaFoldDB" id="A0A346Y4N3"/>
<organism evidence="2 3">
    <name type="scientific">Euzebya pacifica</name>
    <dbReference type="NCBI Taxonomy" id="1608957"/>
    <lineage>
        <taxon>Bacteria</taxon>
        <taxon>Bacillati</taxon>
        <taxon>Actinomycetota</taxon>
        <taxon>Nitriliruptoria</taxon>
        <taxon>Euzebyales</taxon>
    </lineage>
</organism>
<keyword evidence="3" id="KW-1185">Reference proteome</keyword>
<protein>
    <submittedName>
        <fullName evidence="2">UDP-glucose 4-epimerase</fullName>
    </submittedName>
</protein>
<name>A0A346Y4N3_9ACTN</name>
<dbReference type="PANTHER" id="PTHR43245">
    <property type="entry name" value="BIFUNCTIONAL POLYMYXIN RESISTANCE PROTEIN ARNA"/>
    <property type="match status" value="1"/>
</dbReference>